<proteinExistence type="predicted"/>
<dbReference type="RefSeq" id="WP_149788376.1">
    <property type="nucleotide sequence ID" value="NZ_FNIO01000004.1"/>
</dbReference>
<dbReference type="AlphaFoldDB" id="A0A1H0HY52"/>
<evidence type="ECO:0000313" key="2">
    <source>
        <dbReference type="Proteomes" id="UP000324252"/>
    </source>
</evidence>
<organism evidence="1 2">
    <name type="scientific">Lutimaribacter pacificus</name>
    <dbReference type="NCBI Taxonomy" id="391948"/>
    <lineage>
        <taxon>Bacteria</taxon>
        <taxon>Pseudomonadati</taxon>
        <taxon>Pseudomonadota</taxon>
        <taxon>Alphaproteobacteria</taxon>
        <taxon>Rhodobacterales</taxon>
        <taxon>Roseobacteraceae</taxon>
        <taxon>Lutimaribacter</taxon>
    </lineage>
</organism>
<accession>A0A1H0HY52</accession>
<dbReference type="Proteomes" id="UP000324252">
    <property type="component" value="Unassembled WGS sequence"/>
</dbReference>
<protein>
    <submittedName>
        <fullName evidence="1">Uncharacterized protein</fullName>
    </submittedName>
</protein>
<dbReference type="EMBL" id="FQZZ01000004">
    <property type="protein sequence ID" value="SHK29600.1"/>
    <property type="molecule type" value="Genomic_DNA"/>
</dbReference>
<evidence type="ECO:0000313" key="1">
    <source>
        <dbReference type="EMBL" id="SHK29600.1"/>
    </source>
</evidence>
<reference evidence="1 2" key="1">
    <citation type="submission" date="2016-11" db="EMBL/GenBank/DDBJ databases">
        <authorList>
            <person name="Varghese N."/>
            <person name="Submissions S."/>
        </authorList>
    </citation>
    <scope>NUCLEOTIDE SEQUENCE [LARGE SCALE GENOMIC DNA]</scope>
    <source>
        <strain evidence="1 2">DSM 29620</strain>
    </source>
</reference>
<sequence>MTTFLPKDVQAGLDAARRATGRRRNRLAVEVDGQRYPVLRMWEKGFAVDIATVPMLRGLVDLYDGAHHLKRCLIVAASQEAFEMQYEFKQMTEASAEQPLDFERREDAPVALLARDLGI</sequence>
<keyword evidence="2" id="KW-1185">Reference proteome</keyword>
<gene>
    <name evidence="1" type="ORF">SAMN05444142_104232</name>
</gene>
<name>A0A1H0HY52_9RHOB</name>
<dbReference type="OrthoDB" id="7658488at2"/>